<evidence type="ECO:0000313" key="5">
    <source>
        <dbReference type="EMBL" id="KAJ5478889.1"/>
    </source>
</evidence>
<proteinExistence type="predicted"/>
<keyword evidence="1" id="KW-0677">Repeat</keyword>
<dbReference type="SMART" id="SM00248">
    <property type="entry name" value="ANK"/>
    <property type="match status" value="3"/>
</dbReference>
<feature type="repeat" description="ANK" evidence="3">
    <location>
        <begin position="123"/>
        <end position="155"/>
    </location>
</feature>
<keyword evidence="6" id="KW-1185">Reference proteome</keyword>
<dbReference type="PROSITE" id="PS50088">
    <property type="entry name" value="ANK_REPEAT"/>
    <property type="match status" value="2"/>
</dbReference>
<dbReference type="PANTHER" id="PTHR24171">
    <property type="entry name" value="ANKYRIN REPEAT DOMAIN-CONTAINING PROTEIN 39-RELATED"/>
    <property type="match status" value="1"/>
</dbReference>
<evidence type="ECO:0000256" key="1">
    <source>
        <dbReference type="ARBA" id="ARBA00022737"/>
    </source>
</evidence>
<dbReference type="Pfam" id="PF12796">
    <property type="entry name" value="Ank_2"/>
    <property type="match status" value="1"/>
</dbReference>
<evidence type="ECO:0000256" key="3">
    <source>
        <dbReference type="PROSITE-ProRule" id="PRU00023"/>
    </source>
</evidence>
<protein>
    <recommendedName>
        <fullName evidence="7">F-box domain-containing protein</fullName>
    </recommendedName>
</protein>
<evidence type="ECO:0000256" key="2">
    <source>
        <dbReference type="ARBA" id="ARBA00023043"/>
    </source>
</evidence>
<dbReference type="Pfam" id="PF00023">
    <property type="entry name" value="Ank"/>
    <property type="match status" value="1"/>
</dbReference>
<accession>A0A9W9WY81</accession>
<evidence type="ECO:0000313" key="6">
    <source>
        <dbReference type="Proteomes" id="UP001147760"/>
    </source>
</evidence>
<dbReference type="Proteomes" id="UP001147760">
    <property type="component" value="Unassembled WGS sequence"/>
</dbReference>
<dbReference type="AlphaFoldDB" id="A0A9W9WY81"/>
<dbReference type="PANTHER" id="PTHR24171:SF9">
    <property type="entry name" value="ANKYRIN REPEAT DOMAIN-CONTAINING PROTEIN 39"/>
    <property type="match status" value="1"/>
</dbReference>
<dbReference type="OrthoDB" id="366390at2759"/>
<reference evidence="5" key="1">
    <citation type="submission" date="2022-12" db="EMBL/GenBank/DDBJ databases">
        <authorList>
            <person name="Petersen C."/>
        </authorList>
    </citation>
    <scope>NUCLEOTIDE SEQUENCE</scope>
    <source>
        <strain evidence="5">IBT 17660</strain>
    </source>
</reference>
<dbReference type="PROSITE" id="PS50297">
    <property type="entry name" value="ANK_REP_REGION"/>
    <property type="match status" value="2"/>
</dbReference>
<dbReference type="InterPro" id="IPR036770">
    <property type="entry name" value="Ankyrin_rpt-contain_sf"/>
</dbReference>
<name>A0A9W9WY81_9EURO</name>
<feature type="region of interest" description="Disordered" evidence="4">
    <location>
        <begin position="176"/>
        <end position="199"/>
    </location>
</feature>
<evidence type="ECO:0008006" key="7">
    <source>
        <dbReference type="Google" id="ProtNLM"/>
    </source>
</evidence>
<feature type="compositionally biased region" description="Acidic residues" evidence="4">
    <location>
        <begin position="190"/>
        <end position="199"/>
    </location>
</feature>
<feature type="repeat" description="ANK" evidence="3">
    <location>
        <begin position="92"/>
        <end position="124"/>
    </location>
</feature>
<reference evidence="5" key="2">
    <citation type="journal article" date="2023" name="IMA Fungus">
        <title>Comparative genomic study of the Penicillium genus elucidates a diverse pangenome and 15 lateral gene transfer events.</title>
        <authorList>
            <person name="Petersen C."/>
            <person name="Sorensen T."/>
            <person name="Nielsen M.R."/>
            <person name="Sondergaard T.E."/>
            <person name="Sorensen J.L."/>
            <person name="Fitzpatrick D.A."/>
            <person name="Frisvad J.C."/>
            <person name="Nielsen K.L."/>
        </authorList>
    </citation>
    <scope>NUCLEOTIDE SEQUENCE</scope>
    <source>
        <strain evidence="5">IBT 17660</strain>
    </source>
</reference>
<gene>
    <name evidence="5" type="ORF">N7530_004398</name>
</gene>
<sequence length="199" mass="22509">MFLDSLPVEVICLIASCLPWRKDMLPLLRCNLTLHDTVIHVLYKQDKDERKSTGNSALRWLIKRGFESGVQRMISRNNLDVNMPMCSQYRTPANTPLLYAIKSGHTNIVELLLRNGAQVNLDTDMSALQYAATLGDYNMTSLLLQHGAHVDLVSFDGRCPLGYALEYSFASRNENPWGSETCDDQKKEDELVDLPTQDD</sequence>
<dbReference type="InterPro" id="IPR002110">
    <property type="entry name" value="Ankyrin_rpt"/>
</dbReference>
<comment type="caution">
    <text evidence="5">The sequence shown here is derived from an EMBL/GenBank/DDBJ whole genome shotgun (WGS) entry which is preliminary data.</text>
</comment>
<dbReference type="Gene3D" id="1.25.40.20">
    <property type="entry name" value="Ankyrin repeat-containing domain"/>
    <property type="match status" value="1"/>
</dbReference>
<organism evidence="5 6">
    <name type="scientific">Penicillium desertorum</name>
    <dbReference type="NCBI Taxonomy" id="1303715"/>
    <lineage>
        <taxon>Eukaryota</taxon>
        <taxon>Fungi</taxon>
        <taxon>Dikarya</taxon>
        <taxon>Ascomycota</taxon>
        <taxon>Pezizomycotina</taxon>
        <taxon>Eurotiomycetes</taxon>
        <taxon>Eurotiomycetidae</taxon>
        <taxon>Eurotiales</taxon>
        <taxon>Aspergillaceae</taxon>
        <taxon>Penicillium</taxon>
    </lineage>
</organism>
<dbReference type="EMBL" id="JAPWDO010000003">
    <property type="protein sequence ID" value="KAJ5478889.1"/>
    <property type="molecule type" value="Genomic_DNA"/>
</dbReference>
<keyword evidence="2 3" id="KW-0040">ANK repeat</keyword>
<evidence type="ECO:0000256" key="4">
    <source>
        <dbReference type="SAM" id="MobiDB-lite"/>
    </source>
</evidence>
<dbReference type="SUPFAM" id="SSF48403">
    <property type="entry name" value="Ankyrin repeat"/>
    <property type="match status" value="1"/>
</dbReference>